<name>A0AAD3D377_9STRA</name>
<evidence type="ECO:0000313" key="4">
    <source>
        <dbReference type="Proteomes" id="UP001054902"/>
    </source>
</evidence>
<protein>
    <submittedName>
        <fullName evidence="3">Uncharacterized protein</fullName>
    </submittedName>
</protein>
<sequence length="732" mass="84093">MKFVLQCCTKSSAVKSIYSRTRKDGCEENKEQDPDVVIISRGAPLDPSEESSLKYNNISSSKRISFKDEEPIPREDRPQIPKDGRPLYETRLSSSSLGPTDMDRPSTAASQSSQIEMYTRKLALGTCAHSLFSQESATESKDRRQVYRMQEHNFHASVANREEKTLQEKILDWCSKFVLLDTLSMVQNNRSSAVSFQENVEEIQTHMKFILWVRSLVALDPRVQIHNYFTEVAREGGPLADPLVDAPLHIIQGFRTTSSFSIWRPTSLEAISLMMKGNATGKGMDIKGKSAKRGRLSGLVPFIQIHDEEHRHKGKLGLFKDGRVIVYFKSKKLRDDAIQKFTNVANDMKNVEPANLRWNVTDWKIYKRNDCGYGLDVGERVLYEACVFRQDFTRQGDLETGRPSEPNFHVMNFESMRHFEGDGPRPVVYQTDEEDSLKPQTLVVAYEENKTVVPVASDFDCFTVGTRGVVYDKAMPNEVVDLMKWMIESIEDILENKNNKEITWTSCWFEALTKPDKRSKVNLPRFGFSDPKTYKIMEGAVTRFAYNRNGAVRHGAECFNFKFPQGIDDKLLVVADRGEMDHGKSNYLFKYMTPPEVQEFMLEKLDEGFVFPLNPKWILADIGWKKVYDKMLLSSDPEIQQSLDVWYPKESGVRELIERVHEKFPHGFTSASPSTKVDATEELDLLQQRLHRKELLEGAMEKIRALRSMGLLKEIKKTYDNERKVKQKVKNN</sequence>
<accession>A0AAD3D377</accession>
<feature type="compositionally biased region" description="Basic and acidic residues" evidence="2">
    <location>
        <begin position="65"/>
        <end position="88"/>
    </location>
</feature>
<comment type="caution">
    <text evidence="3">The sequence shown here is derived from an EMBL/GenBank/DDBJ whole genome shotgun (WGS) entry which is preliminary data.</text>
</comment>
<feature type="compositionally biased region" description="Polar residues" evidence="2">
    <location>
        <begin position="53"/>
        <end position="63"/>
    </location>
</feature>
<reference evidence="3 4" key="1">
    <citation type="journal article" date="2021" name="Sci. Rep.">
        <title>The genome of the diatom Chaetoceros tenuissimus carries an ancient integrated fragment of an extant virus.</title>
        <authorList>
            <person name="Hongo Y."/>
            <person name="Kimura K."/>
            <person name="Takaki Y."/>
            <person name="Yoshida Y."/>
            <person name="Baba S."/>
            <person name="Kobayashi G."/>
            <person name="Nagasaki K."/>
            <person name="Hano T."/>
            <person name="Tomaru Y."/>
        </authorList>
    </citation>
    <scope>NUCLEOTIDE SEQUENCE [LARGE SCALE GENOMIC DNA]</scope>
    <source>
        <strain evidence="3 4">NIES-3715</strain>
    </source>
</reference>
<gene>
    <name evidence="3" type="ORF">CTEN210_13380</name>
</gene>
<dbReference type="EMBL" id="BLLK01000057">
    <property type="protein sequence ID" value="GFH56904.1"/>
    <property type="molecule type" value="Genomic_DNA"/>
</dbReference>
<evidence type="ECO:0000256" key="2">
    <source>
        <dbReference type="SAM" id="MobiDB-lite"/>
    </source>
</evidence>
<keyword evidence="4" id="KW-1185">Reference proteome</keyword>
<dbReference type="AlphaFoldDB" id="A0AAD3D377"/>
<proteinExistence type="predicted"/>
<evidence type="ECO:0000313" key="3">
    <source>
        <dbReference type="EMBL" id="GFH56904.1"/>
    </source>
</evidence>
<feature type="region of interest" description="Disordered" evidence="2">
    <location>
        <begin position="21"/>
        <end position="113"/>
    </location>
</feature>
<feature type="compositionally biased region" description="Basic and acidic residues" evidence="2">
    <location>
        <begin position="21"/>
        <end position="33"/>
    </location>
</feature>
<keyword evidence="1" id="KW-0175">Coiled coil</keyword>
<feature type="coiled-coil region" evidence="1">
    <location>
        <begin position="676"/>
        <end position="732"/>
    </location>
</feature>
<organism evidence="3 4">
    <name type="scientific">Chaetoceros tenuissimus</name>
    <dbReference type="NCBI Taxonomy" id="426638"/>
    <lineage>
        <taxon>Eukaryota</taxon>
        <taxon>Sar</taxon>
        <taxon>Stramenopiles</taxon>
        <taxon>Ochrophyta</taxon>
        <taxon>Bacillariophyta</taxon>
        <taxon>Coscinodiscophyceae</taxon>
        <taxon>Chaetocerotophycidae</taxon>
        <taxon>Chaetocerotales</taxon>
        <taxon>Chaetocerotaceae</taxon>
        <taxon>Chaetoceros</taxon>
    </lineage>
</organism>
<evidence type="ECO:0000256" key="1">
    <source>
        <dbReference type="SAM" id="Coils"/>
    </source>
</evidence>
<dbReference type="Proteomes" id="UP001054902">
    <property type="component" value="Unassembled WGS sequence"/>
</dbReference>